<dbReference type="OrthoDB" id="10362102at2759"/>
<feature type="region of interest" description="Disordered" evidence="1">
    <location>
        <begin position="1"/>
        <end position="22"/>
    </location>
</feature>
<dbReference type="Proteomes" id="UP000838412">
    <property type="component" value="Chromosome 4"/>
</dbReference>
<gene>
    <name evidence="2" type="primary">Hypp2463</name>
    <name evidence="2" type="ORF">BLAG_LOCUS17133</name>
</gene>
<evidence type="ECO:0000313" key="3">
    <source>
        <dbReference type="Proteomes" id="UP000838412"/>
    </source>
</evidence>
<feature type="region of interest" description="Disordered" evidence="1">
    <location>
        <begin position="120"/>
        <end position="186"/>
    </location>
</feature>
<evidence type="ECO:0000313" key="2">
    <source>
        <dbReference type="EMBL" id="CAH1261826.1"/>
    </source>
</evidence>
<feature type="region of interest" description="Disordered" evidence="1">
    <location>
        <begin position="68"/>
        <end position="93"/>
    </location>
</feature>
<feature type="compositionally biased region" description="Polar residues" evidence="1">
    <location>
        <begin position="120"/>
        <end position="131"/>
    </location>
</feature>
<keyword evidence="3" id="KW-1185">Reference proteome</keyword>
<dbReference type="AlphaFoldDB" id="A0A8J9ZTR1"/>
<feature type="compositionally biased region" description="Basic and acidic residues" evidence="1">
    <location>
        <begin position="176"/>
        <end position="186"/>
    </location>
</feature>
<sequence>MKVHPRDMGAKSSKTDTAADFTDLQTLRRENETLKQKLSELQQDVKDWQDKYTDANERAQRVETRVRELESKYEQTEGVAAENGDVRRNSKQEMPQYLEKVKLVAQMKIKMKQHRQLLQETNVRNGSVASTDSRRPRTNSHSNGKVKQVRVWPAPKVVKSRGNGASKTYPAANLRTQEENKPRWMY</sequence>
<dbReference type="EMBL" id="OV696689">
    <property type="protein sequence ID" value="CAH1261826.1"/>
    <property type="molecule type" value="Genomic_DNA"/>
</dbReference>
<evidence type="ECO:0000256" key="1">
    <source>
        <dbReference type="SAM" id="MobiDB-lite"/>
    </source>
</evidence>
<name>A0A8J9ZTR1_BRALA</name>
<organism evidence="2 3">
    <name type="scientific">Branchiostoma lanceolatum</name>
    <name type="common">Common lancelet</name>
    <name type="synonym">Amphioxus lanceolatum</name>
    <dbReference type="NCBI Taxonomy" id="7740"/>
    <lineage>
        <taxon>Eukaryota</taxon>
        <taxon>Metazoa</taxon>
        <taxon>Chordata</taxon>
        <taxon>Cephalochordata</taxon>
        <taxon>Leptocardii</taxon>
        <taxon>Amphioxiformes</taxon>
        <taxon>Branchiostomatidae</taxon>
        <taxon>Branchiostoma</taxon>
    </lineage>
</organism>
<protein>
    <submittedName>
        <fullName evidence="2">Hypp2463 protein</fullName>
    </submittedName>
</protein>
<accession>A0A8J9ZTR1</accession>
<proteinExistence type="predicted"/>
<reference evidence="2" key="1">
    <citation type="submission" date="2022-01" db="EMBL/GenBank/DDBJ databases">
        <authorList>
            <person name="Braso-Vives M."/>
        </authorList>
    </citation>
    <scope>NUCLEOTIDE SEQUENCE</scope>
</reference>